<proteinExistence type="predicted"/>
<sequence length="63" mass="7370">MPMCCLLKPSYLGDAETRRRNLSWIGISCITDEVTTDTKRPCFAFFYFNHMNLFAPMKTFPKL</sequence>
<protein>
    <submittedName>
        <fullName evidence="1">Uncharacterized protein</fullName>
    </submittedName>
</protein>
<dbReference type="AlphaFoldDB" id="A0A5K3EPV5"/>
<accession>A0A5K3EPV5</accession>
<name>A0A5K3EPV5_MESCO</name>
<reference evidence="1" key="1">
    <citation type="submission" date="2019-11" db="UniProtKB">
        <authorList>
            <consortium name="WormBaseParasite"/>
        </authorList>
    </citation>
    <scope>IDENTIFICATION</scope>
</reference>
<evidence type="ECO:0000313" key="1">
    <source>
        <dbReference type="WBParaSite" id="MCU_002117-RA"/>
    </source>
</evidence>
<dbReference type="WBParaSite" id="MCU_002117-RA">
    <property type="protein sequence ID" value="MCU_002117-RA"/>
    <property type="gene ID" value="MCU_002117"/>
</dbReference>
<organism evidence="1">
    <name type="scientific">Mesocestoides corti</name>
    <name type="common">Flatworm</name>
    <dbReference type="NCBI Taxonomy" id="53468"/>
    <lineage>
        <taxon>Eukaryota</taxon>
        <taxon>Metazoa</taxon>
        <taxon>Spiralia</taxon>
        <taxon>Lophotrochozoa</taxon>
        <taxon>Platyhelminthes</taxon>
        <taxon>Cestoda</taxon>
        <taxon>Eucestoda</taxon>
        <taxon>Cyclophyllidea</taxon>
        <taxon>Mesocestoididae</taxon>
        <taxon>Mesocestoides</taxon>
    </lineage>
</organism>